<dbReference type="GO" id="GO:0051537">
    <property type="term" value="F:2 iron, 2 sulfur cluster binding"/>
    <property type="evidence" value="ECO:0007669"/>
    <property type="project" value="UniProtKB-KW"/>
</dbReference>
<dbReference type="InterPro" id="IPR012675">
    <property type="entry name" value="Beta-grasp_dom_sf"/>
</dbReference>
<dbReference type="Pfam" id="PF00111">
    <property type="entry name" value="Fer2"/>
    <property type="match status" value="1"/>
</dbReference>
<feature type="domain" description="2Fe-2S ferredoxin-type" evidence="7">
    <location>
        <begin position="2"/>
        <end position="105"/>
    </location>
</feature>
<proteinExistence type="inferred from homology"/>
<organism evidence="8">
    <name type="scientific">freshwater metagenome</name>
    <dbReference type="NCBI Taxonomy" id="449393"/>
    <lineage>
        <taxon>unclassified sequences</taxon>
        <taxon>metagenomes</taxon>
        <taxon>ecological metagenomes</taxon>
    </lineage>
</organism>
<dbReference type="PANTHER" id="PTHR23426">
    <property type="entry name" value="FERREDOXIN/ADRENODOXIN"/>
    <property type="match status" value="1"/>
</dbReference>
<keyword evidence="3" id="KW-0479">Metal-binding</keyword>
<accession>A0A6J6U2U0</accession>
<evidence type="ECO:0000313" key="8">
    <source>
        <dbReference type="EMBL" id="CAB4753625.1"/>
    </source>
</evidence>
<dbReference type="InterPro" id="IPR001055">
    <property type="entry name" value="Adrenodoxin-like"/>
</dbReference>
<dbReference type="EMBL" id="CAEZYQ010000016">
    <property type="protein sequence ID" value="CAB4753625.1"/>
    <property type="molecule type" value="Genomic_DNA"/>
</dbReference>
<evidence type="ECO:0000256" key="5">
    <source>
        <dbReference type="ARBA" id="ARBA00023014"/>
    </source>
</evidence>
<comment type="similarity">
    <text evidence="1">Belongs to the adrenodoxin/putidaredoxin family.</text>
</comment>
<dbReference type="GO" id="GO:0140647">
    <property type="term" value="P:P450-containing electron transport chain"/>
    <property type="evidence" value="ECO:0007669"/>
    <property type="project" value="InterPro"/>
</dbReference>
<evidence type="ECO:0000256" key="3">
    <source>
        <dbReference type="ARBA" id="ARBA00022723"/>
    </source>
</evidence>
<gene>
    <name evidence="8" type="ORF">UFOPK2761_02149</name>
</gene>
<protein>
    <submittedName>
        <fullName evidence="8">Unannotated protein</fullName>
    </submittedName>
</protein>
<dbReference type="GO" id="GO:0009055">
    <property type="term" value="F:electron transfer activity"/>
    <property type="evidence" value="ECO:0007669"/>
    <property type="project" value="TreeGrafter"/>
</dbReference>
<name>A0A6J6U2U0_9ZZZZ</name>
<reference evidence="8" key="1">
    <citation type="submission" date="2020-05" db="EMBL/GenBank/DDBJ databases">
        <authorList>
            <person name="Chiriac C."/>
            <person name="Salcher M."/>
            <person name="Ghai R."/>
            <person name="Kavagutti S V."/>
        </authorList>
    </citation>
    <scope>NUCLEOTIDE SEQUENCE</scope>
</reference>
<evidence type="ECO:0000256" key="4">
    <source>
        <dbReference type="ARBA" id="ARBA00023004"/>
    </source>
</evidence>
<dbReference type="AlphaFoldDB" id="A0A6J6U2U0"/>
<evidence type="ECO:0000259" key="7">
    <source>
        <dbReference type="PROSITE" id="PS51085"/>
    </source>
</evidence>
<dbReference type="PROSITE" id="PS51085">
    <property type="entry name" value="2FE2S_FER_2"/>
    <property type="match status" value="1"/>
</dbReference>
<keyword evidence="2" id="KW-0001">2Fe-2S</keyword>
<dbReference type="InterPro" id="IPR001041">
    <property type="entry name" value="2Fe-2S_ferredoxin-type"/>
</dbReference>
<sequence length="106" mass="11419">MATVTFVEHDGTAHEMDLVEGESLMQIATENAVPGIDGDCGGEAACGTCHVIVDDAWISKTGARTGQEIQMLDMTPECEANSRLACQVIACQEFDGLRVRLPEFQM</sequence>
<evidence type="ECO:0000256" key="2">
    <source>
        <dbReference type="ARBA" id="ARBA00022714"/>
    </source>
</evidence>
<comment type="cofactor">
    <cofactor evidence="6">
        <name>[2Fe-2S] cluster</name>
        <dbReference type="ChEBI" id="CHEBI:190135"/>
    </cofactor>
</comment>
<dbReference type="PRINTS" id="PR00355">
    <property type="entry name" value="ADRENODOXIN"/>
</dbReference>
<dbReference type="CDD" id="cd00207">
    <property type="entry name" value="fer2"/>
    <property type="match status" value="1"/>
</dbReference>
<dbReference type="InterPro" id="IPR036010">
    <property type="entry name" value="2Fe-2S_ferredoxin-like_sf"/>
</dbReference>
<dbReference type="Gene3D" id="3.10.20.30">
    <property type="match status" value="1"/>
</dbReference>
<keyword evidence="4" id="KW-0408">Iron</keyword>
<dbReference type="PANTHER" id="PTHR23426:SF65">
    <property type="entry name" value="FERREDOXIN-2, MITOCHONDRIAL"/>
    <property type="match status" value="1"/>
</dbReference>
<dbReference type="GO" id="GO:0046872">
    <property type="term" value="F:metal ion binding"/>
    <property type="evidence" value="ECO:0007669"/>
    <property type="project" value="UniProtKB-KW"/>
</dbReference>
<dbReference type="SUPFAM" id="SSF54292">
    <property type="entry name" value="2Fe-2S ferredoxin-like"/>
    <property type="match status" value="1"/>
</dbReference>
<evidence type="ECO:0000256" key="1">
    <source>
        <dbReference type="ARBA" id="ARBA00010914"/>
    </source>
</evidence>
<keyword evidence="5" id="KW-0411">Iron-sulfur</keyword>
<evidence type="ECO:0000256" key="6">
    <source>
        <dbReference type="ARBA" id="ARBA00034078"/>
    </source>
</evidence>